<accession>A0A7Z0DAK7</accession>
<comment type="caution">
    <text evidence="5">The sequence shown here is derived from an EMBL/GenBank/DDBJ whole genome shotgun (WGS) entry which is preliminary data.</text>
</comment>
<evidence type="ECO:0000256" key="1">
    <source>
        <dbReference type="ARBA" id="ARBA00023015"/>
    </source>
</evidence>
<dbReference type="PANTHER" id="PTHR46796">
    <property type="entry name" value="HTH-TYPE TRANSCRIPTIONAL ACTIVATOR RHAS-RELATED"/>
    <property type="match status" value="1"/>
</dbReference>
<dbReference type="SUPFAM" id="SSF46689">
    <property type="entry name" value="Homeodomain-like"/>
    <property type="match status" value="1"/>
</dbReference>
<evidence type="ECO:0000256" key="2">
    <source>
        <dbReference type="ARBA" id="ARBA00023125"/>
    </source>
</evidence>
<organism evidence="5 6">
    <name type="scientific">Naumannella cuiyingiana</name>
    <dbReference type="NCBI Taxonomy" id="1347891"/>
    <lineage>
        <taxon>Bacteria</taxon>
        <taxon>Bacillati</taxon>
        <taxon>Actinomycetota</taxon>
        <taxon>Actinomycetes</taxon>
        <taxon>Propionibacteriales</taxon>
        <taxon>Propionibacteriaceae</taxon>
        <taxon>Naumannella</taxon>
    </lineage>
</organism>
<keyword evidence="6" id="KW-1185">Reference proteome</keyword>
<evidence type="ECO:0000259" key="4">
    <source>
        <dbReference type="PROSITE" id="PS01124"/>
    </source>
</evidence>
<dbReference type="PROSITE" id="PS01124">
    <property type="entry name" value="HTH_ARAC_FAMILY_2"/>
    <property type="match status" value="1"/>
</dbReference>
<dbReference type="Proteomes" id="UP000527616">
    <property type="component" value="Unassembled WGS sequence"/>
</dbReference>
<dbReference type="GO" id="GO:0003700">
    <property type="term" value="F:DNA-binding transcription factor activity"/>
    <property type="evidence" value="ECO:0007669"/>
    <property type="project" value="InterPro"/>
</dbReference>
<dbReference type="SMART" id="SM00342">
    <property type="entry name" value="HTH_ARAC"/>
    <property type="match status" value="1"/>
</dbReference>
<name>A0A7Z0DAK7_9ACTN</name>
<protein>
    <submittedName>
        <fullName evidence="5">AraC-like DNA-binding protein</fullName>
    </submittedName>
</protein>
<reference evidence="5 6" key="1">
    <citation type="submission" date="2020-07" db="EMBL/GenBank/DDBJ databases">
        <title>Sequencing the genomes of 1000 actinobacteria strains.</title>
        <authorList>
            <person name="Klenk H.-P."/>
        </authorList>
    </citation>
    <scope>NUCLEOTIDE SEQUENCE [LARGE SCALE GENOMIC DNA]</scope>
    <source>
        <strain evidence="5 6">DSM 103164</strain>
    </source>
</reference>
<evidence type="ECO:0000313" key="6">
    <source>
        <dbReference type="Proteomes" id="UP000527616"/>
    </source>
</evidence>
<dbReference type="GO" id="GO:0043565">
    <property type="term" value="F:sequence-specific DNA binding"/>
    <property type="evidence" value="ECO:0007669"/>
    <property type="project" value="InterPro"/>
</dbReference>
<keyword evidence="1" id="KW-0805">Transcription regulation</keyword>
<evidence type="ECO:0000313" key="5">
    <source>
        <dbReference type="EMBL" id="NYI71829.1"/>
    </source>
</evidence>
<keyword evidence="3" id="KW-0804">Transcription</keyword>
<dbReference type="AlphaFoldDB" id="A0A7Z0DAK7"/>
<dbReference type="PANTHER" id="PTHR46796:SF15">
    <property type="entry name" value="BLL1074 PROTEIN"/>
    <property type="match status" value="1"/>
</dbReference>
<feature type="domain" description="HTH araC/xylS-type" evidence="4">
    <location>
        <begin position="141"/>
        <end position="231"/>
    </location>
</feature>
<gene>
    <name evidence="5" type="ORF">GGQ54_002389</name>
</gene>
<keyword evidence="2 5" id="KW-0238">DNA-binding</keyword>
<dbReference type="Gene3D" id="1.10.10.60">
    <property type="entry name" value="Homeodomain-like"/>
    <property type="match status" value="1"/>
</dbReference>
<evidence type="ECO:0000256" key="3">
    <source>
        <dbReference type="ARBA" id="ARBA00023163"/>
    </source>
</evidence>
<dbReference type="InterPro" id="IPR009057">
    <property type="entry name" value="Homeodomain-like_sf"/>
</dbReference>
<dbReference type="RefSeq" id="WP_179445601.1">
    <property type="nucleotide sequence ID" value="NZ_JACBZS010000001.1"/>
</dbReference>
<dbReference type="EMBL" id="JACBZS010000001">
    <property type="protein sequence ID" value="NYI71829.1"/>
    <property type="molecule type" value="Genomic_DNA"/>
</dbReference>
<proteinExistence type="predicted"/>
<dbReference type="InterPro" id="IPR018060">
    <property type="entry name" value="HTH_AraC"/>
</dbReference>
<dbReference type="InterPro" id="IPR050204">
    <property type="entry name" value="AraC_XylS_family_regulators"/>
</dbReference>
<sequence>MHHGLPSPTITVVLSFDEPLDAGWLGRPAGRGDFWTCASGLHTTPALIRTHGAQHGIQLALTPLGSRALLGLPAGALAGELVRHEDLPVGIGAGLHAELASLDGGERVRRLERHLLALLARSTTDPAHAIGPELARAWALLQRTGGTVRIDELATRIGWGRRRLTREFRAEYGVSPKQAARVTRFDRSRRLLAAGRPLAELAASAGFFDQAHLSREYAALAERSPGQLRASAYHLA</sequence>
<dbReference type="Pfam" id="PF12833">
    <property type="entry name" value="HTH_18"/>
    <property type="match status" value="1"/>
</dbReference>